<dbReference type="AlphaFoldDB" id="A0A9Q1D2U2"/>
<evidence type="ECO:0000313" key="2">
    <source>
        <dbReference type="Proteomes" id="UP001152803"/>
    </source>
</evidence>
<proteinExistence type="predicted"/>
<accession>A0A9Q1D2U2</accession>
<dbReference type="OrthoDB" id="8553199at2759"/>
<protein>
    <submittedName>
        <fullName evidence="1">Uncharacterized protein</fullName>
    </submittedName>
</protein>
<organism evidence="1 2">
    <name type="scientific">Conger conger</name>
    <name type="common">Conger eel</name>
    <name type="synonym">Muraena conger</name>
    <dbReference type="NCBI Taxonomy" id="82655"/>
    <lineage>
        <taxon>Eukaryota</taxon>
        <taxon>Metazoa</taxon>
        <taxon>Chordata</taxon>
        <taxon>Craniata</taxon>
        <taxon>Vertebrata</taxon>
        <taxon>Euteleostomi</taxon>
        <taxon>Actinopterygii</taxon>
        <taxon>Neopterygii</taxon>
        <taxon>Teleostei</taxon>
        <taxon>Anguilliformes</taxon>
        <taxon>Congridae</taxon>
        <taxon>Conger</taxon>
    </lineage>
</organism>
<keyword evidence="2" id="KW-1185">Reference proteome</keyword>
<sequence>MGYITYNQTNLFANKNLVEAALKMLFHPPKDLLQSQLWVGYVNDVPLVGTSADMVDGFIALLQGDRKTAEAKNYKDFLADLKPRSILQNDEIQIVVGCSTLGSKYIIDCIIEAINPGASTTVKVTKAAQAGIDLATSLSKSFKALRDTLKNVV</sequence>
<gene>
    <name evidence="1" type="ORF">COCON_G00185740</name>
</gene>
<name>A0A9Q1D2U2_CONCO</name>
<reference evidence="1" key="1">
    <citation type="journal article" date="2023" name="Science">
        <title>Genome structures resolve the early diversification of teleost fishes.</title>
        <authorList>
            <person name="Parey E."/>
            <person name="Louis A."/>
            <person name="Montfort J."/>
            <person name="Bouchez O."/>
            <person name="Roques C."/>
            <person name="Iampietro C."/>
            <person name="Lluch J."/>
            <person name="Castinel A."/>
            <person name="Donnadieu C."/>
            <person name="Desvignes T."/>
            <person name="Floi Bucao C."/>
            <person name="Jouanno E."/>
            <person name="Wen M."/>
            <person name="Mejri S."/>
            <person name="Dirks R."/>
            <person name="Jansen H."/>
            <person name="Henkel C."/>
            <person name="Chen W.J."/>
            <person name="Zahm M."/>
            <person name="Cabau C."/>
            <person name="Klopp C."/>
            <person name="Thompson A.W."/>
            <person name="Robinson-Rechavi M."/>
            <person name="Braasch I."/>
            <person name="Lecointre G."/>
            <person name="Bobe J."/>
            <person name="Postlethwait J.H."/>
            <person name="Berthelot C."/>
            <person name="Roest Crollius H."/>
            <person name="Guiguen Y."/>
        </authorList>
    </citation>
    <scope>NUCLEOTIDE SEQUENCE</scope>
    <source>
        <strain evidence="1">Concon-B</strain>
    </source>
</reference>
<comment type="caution">
    <text evidence="1">The sequence shown here is derived from an EMBL/GenBank/DDBJ whole genome shotgun (WGS) entry which is preliminary data.</text>
</comment>
<evidence type="ECO:0000313" key="1">
    <source>
        <dbReference type="EMBL" id="KAJ8256422.1"/>
    </source>
</evidence>
<dbReference type="Proteomes" id="UP001152803">
    <property type="component" value="Unassembled WGS sequence"/>
</dbReference>
<dbReference type="EMBL" id="JAFJMO010000014">
    <property type="protein sequence ID" value="KAJ8256422.1"/>
    <property type="molecule type" value="Genomic_DNA"/>
</dbReference>